<evidence type="ECO:0000313" key="2">
    <source>
        <dbReference type="Proteomes" id="UP001597118"/>
    </source>
</evidence>
<sequence>MYKYKINEVLNNLPMKDYRKAIKMIPKILGVSTNTFLNYRNIRVDEEKDIPYQKVIIMEKIFALEEGSLSNIEINYKTIYELIREKEV</sequence>
<dbReference type="RefSeq" id="WP_379662343.1">
    <property type="nucleotide sequence ID" value="NZ_JBHUDG010000012.1"/>
</dbReference>
<gene>
    <name evidence="1" type="ORF">ACFSAH_08760</name>
</gene>
<keyword evidence="2" id="KW-1185">Reference proteome</keyword>
<proteinExistence type="predicted"/>
<dbReference type="Proteomes" id="UP001597118">
    <property type="component" value="Unassembled WGS sequence"/>
</dbReference>
<accession>A0ABW4IB31</accession>
<protein>
    <submittedName>
        <fullName evidence="1">Uncharacterized protein</fullName>
    </submittedName>
</protein>
<dbReference type="EMBL" id="JBHUDG010000012">
    <property type="protein sequence ID" value="MFD1629966.1"/>
    <property type="molecule type" value="Genomic_DNA"/>
</dbReference>
<evidence type="ECO:0000313" key="1">
    <source>
        <dbReference type="EMBL" id="MFD1629966.1"/>
    </source>
</evidence>
<reference evidence="2" key="1">
    <citation type="journal article" date="2019" name="Int. J. Syst. Evol. Microbiol.">
        <title>The Global Catalogue of Microorganisms (GCM) 10K type strain sequencing project: providing services to taxonomists for standard genome sequencing and annotation.</title>
        <authorList>
            <consortium name="The Broad Institute Genomics Platform"/>
            <consortium name="The Broad Institute Genome Sequencing Center for Infectious Disease"/>
            <person name="Wu L."/>
            <person name="Ma J."/>
        </authorList>
    </citation>
    <scope>NUCLEOTIDE SEQUENCE [LARGE SCALE GENOMIC DNA]</scope>
    <source>
        <strain evidence="2">CCUG 53762</strain>
    </source>
</reference>
<comment type="caution">
    <text evidence="1">The sequence shown here is derived from an EMBL/GenBank/DDBJ whole genome shotgun (WGS) entry which is preliminary data.</text>
</comment>
<name>A0ABW4IB31_9SPHI</name>
<organism evidence="1 2">
    <name type="scientific">Pseudopedobacter beijingensis</name>
    <dbReference type="NCBI Taxonomy" id="1207056"/>
    <lineage>
        <taxon>Bacteria</taxon>
        <taxon>Pseudomonadati</taxon>
        <taxon>Bacteroidota</taxon>
        <taxon>Sphingobacteriia</taxon>
        <taxon>Sphingobacteriales</taxon>
        <taxon>Sphingobacteriaceae</taxon>
        <taxon>Pseudopedobacter</taxon>
    </lineage>
</organism>